<reference evidence="2 3" key="1">
    <citation type="submission" date="2015-03" db="EMBL/GenBank/DDBJ databases">
        <authorList>
            <person name="Lepp D."/>
            <person name="Hassan Y.I."/>
            <person name="Li X.-Z."/>
            <person name="Zhou T."/>
        </authorList>
    </citation>
    <scope>NUCLEOTIDE SEQUENCE [LARGE SCALE GENOMIC DNA]</scope>
    <source>
        <strain evidence="2 3">E84</strain>
    </source>
</reference>
<keyword evidence="3" id="KW-1185">Reference proteome</keyword>
<accession>A0A0F5QEY3</accession>
<name>A0A0F5QEY3_9HYPH</name>
<dbReference type="PATRIC" id="fig|1293439.3.peg.542"/>
<evidence type="ECO:0000256" key="1">
    <source>
        <dbReference type="SAM" id="MobiDB-lite"/>
    </source>
</evidence>
<protein>
    <recommendedName>
        <fullName evidence="4">DUF1376 domain-containing protein</fullName>
    </recommendedName>
</protein>
<dbReference type="EMBL" id="LANJ01000011">
    <property type="protein sequence ID" value="KKC39532.1"/>
    <property type="molecule type" value="Genomic_DNA"/>
</dbReference>
<comment type="caution">
    <text evidence="2">The sequence shown here is derived from an EMBL/GenBank/DDBJ whole genome shotgun (WGS) entry which is preliminary data.</text>
</comment>
<proteinExistence type="predicted"/>
<organism evidence="2 3">
    <name type="scientific">Devosia epidermidihirudinis</name>
    <dbReference type="NCBI Taxonomy" id="1293439"/>
    <lineage>
        <taxon>Bacteria</taxon>
        <taxon>Pseudomonadati</taxon>
        <taxon>Pseudomonadota</taxon>
        <taxon>Alphaproteobacteria</taxon>
        <taxon>Hyphomicrobiales</taxon>
        <taxon>Devosiaceae</taxon>
        <taxon>Devosia</taxon>
    </lineage>
</organism>
<sequence length="305" mass="33948">MSRWFRHYAGMMRDEKLVSVAVKAKQPVERVVWVWGAILESASEINDNGRYEFDAGEAAYFLRCDDADLVGILACLESLGRLSNGVVVRWSDRQYSSDSAAERQRRYRERKSANAAVSPDDRDNQRDSDVTRPSRDADVTAQETDTYLETDRKKAPPNPQGGEAGDLFDQVEAAMPRSPTYNQAKAERAWRRLSPADQQALHSKALAFGVWWTAEQAKRNRSMSDSLRFAPPLDKWIGEGAWRSFDASAAANPAVSLPVLRDGDPLIPFIEKLRGKPIYFGTKGTTTVTPAELEKAQAALGEHAA</sequence>
<dbReference type="OrthoDB" id="7211084at2"/>
<evidence type="ECO:0008006" key="4">
    <source>
        <dbReference type="Google" id="ProtNLM"/>
    </source>
</evidence>
<feature type="compositionally biased region" description="Basic and acidic residues" evidence="1">
    <location>
        <begin position="119"/>
        <end position="138"/>
    </location>
</feature>
<dbReference type="Proteomes" id="UP000033411">
    <property type="component" value="Unassembled WGS sequence"/>
</dbReference>
<dbReference type="STRING" id="1293439.WH87_04895"/>
<feature type="region of interest" description="Disordered" evidence="1">
    <location>
        <begin position="99"/>
        <end position="165"/>
    </location>
</feature>
<evidence type="ECO:0000313" key="2">
    <source>
        <dbReference type="EMBL" id="KKC39532.1"/>
    </source>
</evidence>
<dbReference type="RefSeq" id="WP_046138241.1">
    <property type="nucleotide sequence ID" value="NZ_LANJ01000011.1"/>
</dbReference>
<evidence type="ECO:0000313" key="3">
    <source>
        <dbReference type="Proteomes" id="UP000033411"/>
    </source>
</evidence>
<gene>
    <name evidence="2" type="ORF">WH87_04895</name>
</gene>
<dbReference type="AlphaFoldDB" id="A0A0F5QEY3"/>